<dbReference type="STRING" id="1262585.BJI46_06685"/>
<dbReference type="EMBL" id="MKKK01000073">
    <property type="protein sequence ID" value="OEY91829.1"/>
    <property type="molecule type" value="Genomic_DNA"/>
</dbReference>
<dbReference type="InterPro" id="IPR051406">
    <property type="entry name" value="PLD_domain"/>
</dbReference>
<comment type="similarity">
    <text evidence="2">Belongs to the phospholipase D family.</text>
</comment>
<evidence type="ECO:0000256" key="2">
    <source>
        <dbReference type="ARBA" id="ARBA00008664"/>
    </source>
</evidence>
<proteinExistence type="inferred from homology"/>
<dbReference type="GO" id="GO:0016891">
    <property type="term" value="F:RNA endonuclease activity producing 5'-phosphomonoesters, hydrolytic mechanism"/>
    <property type="evidence" value="ECO:0007669"/>
    <property type="project" value="TreeGrafter"/>
</dbReference>
<dbReference type="GO" id="GO:0016042">
    <property type="term" value="P:lipid catabolic process"/>
    <property type="evidence" value="ECO:0007669"/>
    <property type="project" value="UniProtKB-KW"/>
</dbReference>
<evidence type="ECO:0000256" key="6">
    <source>
        <dbReference type="ARBA" id="ARBA00023098"/>
    </source>
</evidence>
<dbReference type="GO" id="GO:0006793">
    <property type="term" value="P:phosphorus metabolic process"/>
    <property type="evidence" value="ECO:0007669"/>
    <property type="project" value="UniProtKB-ARBA"/>
</dbReference>
<comment type="caution">
    <text evidence="9">The sequence shown here is derived from an EMBL/GenBank/DDBJ whole genome shotgun (WGS) entry which is preliminary data.</text>
</comment>
<evidence type="ECO:0000256" key="1">
    <source>
        <dbReference type="ARBA" id="ARBA00000798"/>
    </source>
</evidence>
<protein>
    <recommendedName>
        <fullName evidence="3">phospholipase D</fullName>
        <ecNumber evidence="3">3.1.4.4</ecNumber>
    </recommendedName>
</protein>
<evidence type="ECO:0000256" key="7">
    <source>
        <dbReference type="SAM" id="Phobius"/>
    </source>
</evidence>
<dbReference type="Gene3D" id="3.30.870.10">
    <property type="entry name" value="Endonuclease Chain A"/>
    <property type="match status" value="2"/>
</dbReference>
<keyword evidence="10" id="KW-1185">Reference proteome</keyword>
<sequence>MQLFRRIHQKLNWPIRRYFALIGGILFLTYLGSAVYQVYKPLPSGLDIKSPPRSSDVEFLSDLTYQDAQGKQHSEQQIFDAMLTLIEQAQNTIVLDMFLFNNETGSSTIRHRALTQELTQALIDKRQLNPNIDIQLITDPINTVYGGTDPEHLRRLKAAGINVIYTDLTVLRASNPAWSGFWYMCCQNLGNSSTGGWLPNPFGDEKVTLRSYFQLLNFKANHRKTLVVDTLDGWKALVSSANPHDGSSLHSNVAMILHDKSAIDVLDSERAVAQFSQGDAPMVILPEPKANPALPKVQILTEKAIYEEVLAQINQLKRNEQLDLMMFYLSDRDIVKAIVAARQRGVVVRVVLDPNKDAFGRQKNGIPNRQVAWELHRQGVPVRWCATNGEQCHSKLLILGKQTGEKQIILGSANYTARNLNNYNLETNVSVQAQNNYTAVVQAQQYFETVWRNPDHEKITVDYAQYKDESSTKYWLYRFMEWSGLSTF</sequence>
<feature type="domain" description="PLD phosphodiesterase" evidence="8">
    <location>
        <begin position="217"/>
        <end position="247"/>
    </location>
</feature>
<name>A0A1E7QXP8_9GAMM</name>
<evidence type="ECO:0000256" key="5">
    <source>
        <dbReference type="ARBA" id="ARBA00022963"/>
    </source>
</evidence>
<feature type="transmembrane region" description="Helical" evidence="7">
    <location>
        <begin position="20"/>
        <end position="39"/>
    </location>
</feature>
<dbReference type="PANTHER" id="PTHR43856">
    <property type="entry name" value="CARDIOLIPIN HYDROLASE"/>
    <property type="match status" value="1"/>
</dbReference>
<dbReference type="CDD" id="cd09129">
    <property type="entry name" value="PLDc_unchar2_1"/>
    <property type="match status" value="1"/>
</dbReference>
<evidence type="ECO:0000313" key="9">
    <source>
        <dbReference type="EMBL" id="OEY91829.1"/>
    </source>
</evidence>
<dbReference type="PROSITE" id="PS50035">
    <property type="entry name" value="PLD"/>
    <property type="match status" value="1"/>
</dbReference>
<evidence type="ECO:0000256" key="4">
    <source>
        <dbReference type="ARBA" id="ARBA00022801"/>
    </source>
</evidence>
<keyword evidence="4" id="KW-0378">Hydrolase</keyword>
<dbReference type="OrthoDB" id="92272at2"/>
<dbReference type="InterPro" id="IPR001736">
    <property type="entry name" value="PLipase_D/transphosphatidylase"/>
</dbReference>
<keyword evidence="7" id="KW-0812">Transmembrane</keyword>
<gene>
    <name evidence="9" type="ORF">BJI46_06685</name>
</gene>
<keyword evidence="5" id="KW-0442">Lipid degradation</keyword>
<comment type="catalytic activity">
    <reaction evidence="1">
        <text>a 1,2-diacyl-sn-glycero-3-phosphocholine + H2O = a 1,2-diacyl-sn-glycero-3-phosphate + choline + H(+)</text>
        <dbReference type="Rhea" id="RHEA:14445"/>
        <dbReference type="ChEBI" id="CHEBI:15354"/>
        <dbReference type="ChEBI" id="CHEBI:15377"/>
        <dbReference type="ChEBI" id="CHEBI:15378"/>
        <dbReference type="ChEBI" id="CHEBI:57643"/>
        <dbReference type="ChEBI" id="CHEBI:58608"/>
        <dbReference type="EC" id="3.1.4.4"/>
    </reaction>
</comment>
<dbReference type="Proteomes" id="UP000185895">
    <property type="component" value="Unassembled WGS sequence"/>
</dbReference>
<dbReference type="InterPro" id="IPR025202">
    <property type="entry name" value="PLD-like_dom"/>
</dbReference>
<reference evidence="9 10" key="1">
    <citation type="submission" date="2016-09" db="EMBL/GenBank/DDBJ databases">
        <authorList>
            <person name="Capua I."/>
            <person name="De Benedictis P."/>
            <person name="Joannis T."/>
            <person name="Lombin L.H."/>
            <person name="Cattoli G."/>
        </authorList>
    </citation>
    <scope>NUCLEOTIDE SEQUENCE [LARGE SCALE GENOMIC DNA]</scope>
    <source>
        <strain evidence="9 10">ANC 4671</strain>
    </source>
</reference>
<dbReference type="PANTHER" id="PTHR43856:SF1">
    <property type="entry name" value="MITOCHONDRIAL CARDIOLIPIN HYDROLASE"/>
    <property type="match status" value="1"/>
</dbReference>
<evidence type="ECO:0000313" key="10">
    <source>
        <dbReference type="Proteomes" id="UP000185895"/>
    </source>
</evidence>
<dbReference type="SUPFAM" id="SSF56024">
    <property type="entry name" value="Phospholipase D/nuclease"/>
    <property type="match status" value="2"/>
</dbReference>
<keyword evidence="7" id="KW-0472">Membrane</keyword>
<dbReference type="RefSeq" id="WP_070071040.1">
    <property type="nucleotide sequence ID" value="NZ_MKKK01000073.1"/>
</dbReference>
<organism evidence="9 10">
    <name type="scientific">Acinetobacter qingfengensis</name>
    <dbReference type="NCBI Taxonomy" id="1262585"/>
    <lineage>
        <taxon>Bacteria</taxon>
        <taxon>Pseudomonadati</taxon>
        <taxon>Pseudomonadota</taxon>
        <taxon>Gammaproteobacteria</taxon>
        <taxon>Moraxellales</taxon>
        <taxon>Moraxellaceae</taxon>
        <taxon>Acinetobacter</taxon>
    </lineage>
</organism>
<keyword evidence="7" id="KW-1133">Transmembrane helix</keyword>
<dbReference type="GO" id="GO:0004630">
    <property type="term" value="F:phospholipase D activity"/>
    <property type="evidence" value="ECO:0007669"/>
    <property type="project" value="UniProtKB-EC"/>
</dbReference>
<dbReference type="AlphaFoldDB" id="A0A1E7QXP8"/>
<dbReference type="EC" id="3.1.4.4" evidence="3"/>
<evidence type="ECO:0000256" key="3">
    <source>
        <dbReference type="ARBA" id="ARBA00012027"/>
    </source>
</evidence>
<keyword evidence="6" id="KW-0443">Lipid metabolism</keyword>
<accession>A0A1E7QXP8</accession>
<evidence type="ECO:0000259" key="8">
    <source>
        <dbReference type="PROSITE" id="PS50035"/>
    </source>
</evidence>
<dbReference type="Pfam" id="PF13091">
    <property type="entry name" value="PLDc_2"/>
    <property type="match status" value="1"/>
</dbReference>